<evidence type="ECO:0000256" key="6">
    <source>
        <dbReference type="SAM" id="Phobius"/>
    </source>
</evidence>
<feature type="transmembrane region" description="Helical" evidence="6">
    <location>
        <begin position="469"/>
        <end position="487"/>
    </location>
</feature>
<evidence type="ECO:0000256" key="3">
    <source>
        <dbReference type="ARBA" id="ARBA00022692"/>
    </source>
</evidence>
<keyword evidence="3 6" id="KW-0812">Transmembrane</keyword>
<dbReference type="RefSeq" id="WP_017576385.1">
    <property type="nucleotide sequence ID" value="NZ_BMXL01000012.1"/>
</dbReference>
<evidence type="ECO:0000256" key="4">
    <source>
        <dbReference type="ARBA" id="ARBA00022989"/>
    </source>
</evidence>
<keyword evidence="8" id="KW-1185">Reference proteome</keyword>
<keyword evidence="4 6" id="KW-1133">Transmembrane helix</keyword>
<evidence type="ECO:0000256" key="5">
    <source>
        <dbReference type="ARBA" id="ARBA00023136"/>
    </source>
</evidence>
<gene>
    <name evidence="7" type="ORF">GCM10007147_26010</name>
</gene>
<dbReference type="GO" id="GO:0022857">
    <property type="term" value="F:transmembrane transporter activity"/>
    <property type="evidence" value="ECO:0007669"/>
    <property type="project" value="InterPro"/>
</dbReference>
<feature type="transmembrane region" description="Helical" evidence="6">
    <location>
        <begin position="139"/>
        <end position="158"/>
    </location>
</feature>
<feature type="transmembrane region" description="Helical" evidence="6">
    <location>
        <begin position="79"/>
        <end position="100"/>
    </location>
</feature>
<comment type="caution">
    <text evidence="7">The sequence shown here is derived from an EMBL/GenBank/DDBJ whole genome shotgun (WGS) entry which is preliminary data.</text>
</comment>
<feature type="transmembrane region" description="Helical" evidence="6">
    <location>
        <begin position="106"/>
        <end position="132"/>
    </location>
</feature>
<evidence type="ECO:0000256" key="1">
    <source>
        <dbReference type="ARBA" id="ARBA00004651"/>
    </source>
</evidence>
<dbReference type="CDD" id="cd06580">
    <property type="entry name" value="TM_PBP1_transp_TpRbsC_like"/>
    <property type="match status" value="1"/>
</dbReference>
<organism evidence="7 8">
    <name type="scientific">Nocardiopsis kunsanensis</name>
    <dbReference type="NCBI Taxonomy" id="141693"/>
    <lineage>
        <taxon>Bacteria</taxon>
        <taxon>Bacillati</taxon>
        <taxon>Actinomycetota</taxon>
        <taxon>Actinomycetes</taxon>
        <taxon>Streptosporangiales</taxon>
        <taxon>Nocardiopsidaceae</taxon>
        <taxon>Nocardiopsis</taxon>
    </lineage>
</organism>
<reference evidence="7 8" key="1">
    <citation type="journal article" date="2014" name="Int. J. Syst. Evol. Microbiol.">
        <title>Complete genome sequence of Corynebacterium casei LMG S-19264T (=DSM 44701T), isolated from a smear-ripened cheese.</title>
        <authorList>
            <consortium name="US DOE Joint Genome Institute (JGI-PGF)"/>
            <person name="Walter F."/>
            <person name="Albersmeier A."/>
            <person name="Kalinowski J."/>
            <person name="Ruckert C."/>
        </authorList>
    </citation>
    <scope>NUCLEOTIDE SEQUENCE [LARGE SCALE GENOMIC DNA]</scope>
    <source>
        <strain evidence="7 8">KCTC 19473</strain>
    </source>
</reference>
<proteinExistence type="predicted"/>
<feature type="transmembrane region" description="Helical" evidence="6">
    <location>
        <begin position="54"/>
        <end position="72"/>
    </location>
</feature>
<feature type="transmembrane region" description="Helical" evidence="6">
    <location>
        <begin position="21"/>
        <end position="42"/>
    </location>
</feature>
<comment type="subcellular location">
    <subcellularLocation>
        <location evidence="1">Cell membrane</location>
        <topology evidence="1">Multi-pass membrane protein</topology>
    </subcellularLocation>
</comment>
<dbReference type="AlphaFoldDB" id="A0A918XDQ7"/>
<feature type="transmembrane region" description="Helical" evidence="6">
    <location>
        <begin position="331"/>
        <end position="349"/>
    </location>
</feature>
<keyword evidence="2" id="KW-1003">Cell membrane</keyword>
<dbReference type="Proteomes" id="UP000654947">
    <property type="component" value="Unassembled WGS sequence"/>
</dbReference>
<feature type="transmembrane region" description="Helical" evidence="6">
    <location>
        <begin position="413"/>
        <end position="432"/>
    </location>
</feature>
<name>A0A918XDQ7_9ACTN</name>
<feature type="transmembrane region" description="Helical" evidence="6">
    <location>
        <begin position="444"/>
        <end position="462"/>
    </location>
</feature>
<dbReference type="GO" id="GO:0005886">
    <property type="term" value="C:plasma membrane"/>
    <property type="evidence" value="ECO:0007669"/>
    <property type="project" value="UniProtKB-SubCell"/>
</dbReference>
<keyword evidence="5 6" id="KW-0472">Membrane</keyword>
<dbReference type="PANTHER" id="PTHR43370:SF1">
    <property type="entry name" value="GUANOSINE ABC TRANSPORTER PERMEASE PROTEIN NUPQ"/>
    <property type="match status" value="1"/>
</dbReference>
<feature type="transmembrane region" description="Helical" evidence="6">
    <location>
        <begin position="294"/>
        <end position="319"/>
    </location>
</feature>
<accession>A0A918XDQ7</accession>
<dbReference type="PANTHER" id="PTHR43370">
    <property type="entry name" value="SUGAR ABC TRANSPORTER INTEGRAL MEMBRANE PROTEIN-RELATED"/>
    <property type="match status" value="1"/>
</dbReference>
<feature type="transmembrane region" description="Helical" evidence="6">
    <location>
        <begin position="185"/>
        <end position="206"/>
    </location>
</feature>
<feature type="transmembrane region" description="Helical" evidence="6">
    <location>
        <begin position="260"/>
        <end position="282"/>
    </location>
</feature>
<feature type="transmembrane region" description="Helical" evidence="6">
    <location>
        <begin position="386"/>
        <end position="406"/>
    </location>
</feature>
<evidence type="ECO:0000313" key="8">
    <source>
        <dbReference type="Proteomes" id="UP000654947"/>
    </source>
</evidence>
<evidence type="ECO:0000313" key="7">
    <source>
        <dbReference type="EMBL" id="GHD27174.1"/>
    </source>
</evidence>
<evidence type="ECO:0000256" key="2">
    <source>
        <dbReference type="ARBA" id="ARBA00022475"/>
    </source>
</evidence>
<evidence type="ECO:0008006" key="9">
    <source>
        <dbReference type="Google" id="ProtNLM"/>
    </source>
</evidence>
<feature type="transmembrane region" description="Helical" evidence="6">
    <location>
        <begin position="213"/>
        <end position="230"/>
    </location>
</feature>
<dbReference type="Pfam" id="PF02653">
    <property type="entry name" value="BPD_transp_2"/>
    <property type="match status" value="1"/>
</dbReference>
<dbReference type="EMBL" id="BMXL01000012">
    <property type="protein sequence ID" value="GHD27174.1"/>
    <property type="molecule type" value="Genomic_DNA"/>
</dbReference>
<feature type="transmembrane region" description="Helical" evidence="6">
    <location>
        <begin position="356"/>
        <end position="374"/>
    </location>
</feature>
<dbReference type="InterPro" id="IPR001851">
    <property type="entry name" value="ABC_transp_permease"/>
</dbReference>
<sequence>MSQELNVKPTAKTPARPVGWARWRFLTLLGAVFVALSGLRVVTGQDMLTDAGTVSTTLVFAVPIFLAALGGLWAERAGIINIGLEGMMILGTWFGAYFAWSTGDPWVGMLAGVVAGMAGGLIHAVATVTFAVDHIVSGVAINILMLGAMRYLSILVYADVPQAGAAQSPATPDFPTLSLPVLPDLLQPLAASGTFLVSDAASFVVGLTTNMSALTFVAIMMIPLSYLVLWRTTFGLRLRSVGENADAAESLGVAVYRLKYTAVIVSGGLAGMGGAFLSMVASNIYQEGQTGGRGYIGLAAMIFGNWRPGGLAMGASLFGYTDALQVRGGGAAIHALLLLFVAALLAWAVWRARRSLIGRAGAVAAVAGALVYAFVSAGPPAGFSDILLPASGLLLLVGLLLALVGTRTSDTPVLATVAVGLVTVAALAYWLGSFTALPAAETTTVFVAGTVLGALVALVSMWGRKERTTALATVTVGVAALLLFWYFGTDSLPRELSTYSPHIATLLVLSLASQRLRAPAGIGQQWRANRS</sequence>
<protein>
    <recommendedName>
        <fullName evidence="9">ABC transporter permease</fullName>
    </recommendedName>
</protein>